<evidence type="ECO:0000256" key="1">
    <source>
        <dbReference type="SAM" id="MobiDB-lite"/>
    </source>
</evidence>
<sequence>MAQGCFCSTGTLASKLMNFLKLRLLGKGADESEHTASRISTASKNSTKDDFFTKFPLKNIVELLDVEQEEEGWWYLGYRSCRKKVVKSSDIVDLESDTLPNPSAGANEWWCSKCKATVTSIKSQFRLQVRVQGETGTISVSFFNDEGDGFFPPEIMEMVDKKFVFKVSIDGKNKEKVMPIFNVFRLSNDPDIIQYVCAAATPAKPENEATSSKVANVMPFDLDSQTDENTTPKNGLKNEIANVEQSPTKMTSQEKRKAEAVGKPVLAYQEENSATKKPKSMLEKP</sequence>
<dbReference type="Gene3D" id="2.40.50.140">
    <property type="entry name" value="Nucleic acid-binding proteins"/>
    <property type="match status" value="1"/>
</dbReference>
<accession>A0A2U1KH47</accession>
<dbReference type="InterPro" id="IPR013955">
    <property type="entry name" value="Rep_factor-A_C"/>
</dbReference>
<name>A0A2U1KH47_ARTAN</name>
<proteinExistence type="predicted"/>
<evidence type="ECO:0000259" key="2">
    <source>
        <dbReference type="Pfam" id="PF08646"/>
    </source>
</evidence>
<keyword evidence="4" id="KW-1185">Reference proteome</keyword>
<reference evidence="3 4" key="1">
    <citation type="journal article" date="2018" name="Mol. Plant">
        <title>The genome of Artemisia annua provides insight into the evolution of Asteraceae family and artemisinin biosynthesis.</title>
        <authorList>
            <person name="Shen Q."/>
            <person name="Zhang L."/>
            <person name="Liao Z."/>
            <person name="Wang S."/>
            <person name="Yan T."/>
            <person name="Shi P."/>
            <person name="Liu M."/>
            <person name="Fu X."/>
            <person name="Pan Q."/>
            <person name="Wang Y."/>
            <person name="Lv Z."/>
            <person name="Lu X."/>
            <person name="Zhang F."/>
            <person name="Jiang W."/>
            <person name="Ma Y."/>
            <person name="Chen M."/>
            <person name="Hao X."/>
            <person name="Li L."/>
            <person name="Tang Y."/>
            <person name="Lv G."/>
            <person name="Zhou Y."/>
            <person name="Sun X."/>
            <person name="Brodelius P.E."/>
            <person name="Rose J.K.C."/>
            <person name="Tang K."/>
        </authorList>
    </citation>
    <scope>NUCLEOTIDE SEQUENCE [LARGE SCALE GENOMIC DNA]</scope>
    <source>
        <strain evidence="4">cv. Huhao1</strain>
        <tissue evidence="3">Leaf</tissue>
    </source>
</reference>
<protein>
    <submittedName>
        <fullName evidence="3">Nucleic acid-binding, OB-fold protein</fullName>
    </submittedName>
</protein>
<evidence type="ECO:0000313" key="3">
    <source>
        <dbReference type="EMBL" id="PWA36107.1"/>
    </source>
</evidence>
<dbReference type="Pfam" id="PF08646">
    <property type="entry name" value="Rep_fac-A_C"/>
    <property type="match status" value="1"/>
</dbReference>
<comment type="caution">
    <text evidence="3">The sequence shown here is derived from an EMBL/GenBank/DDBJ whole genome shotgun (WGS) entry which is preliminary data.</text>
</comment>
<organism evidence="3 4">
    <name type="scientific">Artemisia annua</name>
    <name type="common">Sweet wormwood</name>
    <dbReference type="NCBI Taxonomy" id="35608"/>
    <lineage>
        <taxon>Eukaryota</taxon>
        <taxon>Viridiplantae</taxon>
        <taxon>Streptophyta</taxon>
        <taxon>Embryophyta</taxon>
        <taxon>Tracheophyta</taxon>
        <taxon>Spermatophyta</taxon>
        <taxon>Magnoliopsida</taxon>
        <taxon>eudicotyledons</taxon>
        <taxon>Gunneridae</taxon>
        <taxon>Pentapetalae</taxon>
        <taxon>asterids</taxon>
        <taxon>campanulids</taxon>
        <taxon>Asterales</taxon>
        <taxon>Asteraceae</taxon>
        <taxon>Asteroideae</taxon>
        <taxon>Anthemideae</taxon>
        <taxon>Artemisiinae</taxon>
        <taxon>Artemisia</taxon>
    </lineage>
</organism>
<dbReference type="SUPFAM" id="SSF50249">
    <property type="entry name" value="Nucleic acid-binding proteins"/>
    <property type="match status" value="1"/>
</dbReference>
<dbReference type="AlphaFoldDB" id="A0A2U1KH47"/>
<dbReference type="Proteomes" id="UP000245207">
    <property type="component" value="Unassembled WGS sequence"/>
</dbReference>
<feature type="region of interest" description="Disordered" evidence="1">
    <location>
        <begin position="222"/>
        <end position="285"/>
    </location>
</feature>
<gene>
    <name evidence="3" type="ORF">CTI12_AA601750</name>
</gene>
<dbReference type="EMBL" id="PKPP01018779">
    <property type="protein sequence ID" value="PWA36107.1"/>
    <property type="molecule type" value="Genomic_DNA"/>
</dbReference>
<dbReference type="InterPro" id="IPR012340">
    <property type="entry name" value="NA-bd_OB-fold"/>
</dbReference>
<evidence type="ECO:0000313" key="4">
    <source>
        <dbReference type="Proteomes" id="UP000245207"/>
    </source>
</evidence>
<feature type="domain" description="Replication factor A C-terminal" evidence="2">
    <location>
        <begin position="71"/>
        <end position="154"/>
    </location>
</feature>